<sequence length="177" mass="19857">MISQLPPSDRAVNTKPSMKSGDLFKDQSVNLPAAECRVGVRCSQCRDMRVPPRRKLCSHFPSHILFSPFRTLTHQPREELGTRTLQRSYSVVAEFLRLVRHVEHDEADVWRKSGLINDLKGMLPHCAAWMLNTQTYMRGRLLPTGRAAGICLSRHALSLISPAVWRQQGAATLGGNS</sequence>
<evidence type="ECO:0000313" key="2">
    <source>
        <dbReference type="EMBL" id="KAK3792455.1"/>
    </source>
</evidence>
<name>A0AAE1AR15_9GAST</name>
<dbReference type="EMBL" id="JAWDGP010001372">
    <property type="protein sequence ID" value="KAK3792455.1"/>
    <property type="molecule type" value="Genomic_DNA"/>
</dbReference>
<reference evidence="2" key="1">
    <citation type="journal article" date="2023" name="G3 (Bethesda)">
        <title>A reference genome for the long-term kleptoplast-retaining sea slug Elysia crispata morphotype clarki.</title>
        <authorList>
            <person name="Eastman K.E."/>
            <person name="Pendleton A.L."/>
            <person name="Shaikh M.A."/>
            <person name="Suttiyut T."/>
            <person name="Ogas R."/>
            <person name="Tomko P."/>
            <person name="Gavelis G."/>
            <person name="Widhalm J.R."/>
            <person name="Wisecaver J.H."/>
        </authorList>
    </citation>
    <scope>NUCLEOTIDE SEQUENCE</scope>
    <source>
        <strain evidence="2">ECLA1</strain>
    </source>
</reference>
<proteinExistence type="predicted"/>
<gene>
    <name evidence="2" type="ORF">RRG08_049154</name>
</gene>
<evidence type="ECO:0000313" key="3">
    <source>
        <dbReference type="Proteomes" id="UP001283361"/>
    </source>
</evidence>
<accession>A0AAE1AR15</accession>
<dbReference type="Proteomes" id="UP001283361">
    <property type="component" value="Unassembled WGS sequence"/>
</dbReference>
<feature type="region of interest" description="Disordered" evidence="1">
    <location>
        <begin position="1"/>
        <end position="24"/>
    </location>
</feature>
<organism evidence="2 3">
    <name type="scientific">Elysia crispata</name>
    <name type="common">lettuce slug</name>
    <dbReference type="NCBI Taxonomy" id="231223"/>
    <lineage>
        <taxon>Eukaryota</taxon>
        <taxon>Metazoa</taxon>
        <taxon>Spiralia</taxon>
        <taxon>Lophotrochozoa</taxon>
        <taxon>Mollusca</taxon>
        <taxon>Gastropoda</taxon>
        <taxon>Heterobranchia</taxon>
        <taxon>Euthyneura</taxon>
        <taxon>Panpulmonata</taxon>
        <taxon>Sacoglossa</taxon>
        <taxon>Placobranchoidea</taxon>
        <taxon>Plakobranchidae</taxon>
        <taxon>Elysia</taxon>
    </lineage>
</organism>
<comment type="caution">
    <text evidence="2">The sequence shown here is derived from an EMBL/GenBank/DDBJ whole genome shotgun (WGS) entry which is preliminary data.</text>
</comment>
<protein>
    <submittedName>
        <fullName evidence="2">Uncharacterized protein</fullName>
    </submittedName>
</protein>
<evidence type="ECO:0000256" key="1">
    <source>
        <dbReference type="SAM" id="MobiDB-lite"/>
    </source>
</evidence>
<dbReference type="AlphaFoldDB" id="A0AAE1AR15"/>
<keyword evidence="3" id="KW-1185">Reference proteome</keyword>